<accession>A0A0B9H6T8</accession>
<reference evidence="1 2" key="1">
    <citation type="submission" date="2014-12" db="EMBL/GenBank/DDBJ databases">
        <title>Genome sequencing of Photobacterium gaetbulicola AD005a.</title>
        <authorList>
            <person name="Adrian T.G.S."/>
            <person name="Chan K.G."/>
        </authorList>
    </citation>
    <scope>NUCLEOTIDE SEQUENCE [LARGE SCALE GENOMIC DNA]</scope>
    <source>
        <strain evidence="1 2">AD005a</strain>
    </source>
</reference>
<comment type="caution">
    <text evidence="1">The sequence shown here is derived from an EMBL/GenBank/DDBJ whole genome shotgun (WGS) entry which is preliminary data.</text>
</comment>
<proteinExistence type="predicted"/>
<dbReference type="EMBL" id="JWLZ01000064">
    <property type="protein sequence ID" value="KHT64587.1"/>
    <property type="molecule type" value="Genomic_DNA"/>
</dbReference>
<dbReference type="Proteomes" id="UP000031278">
    <property type="component" value="Unassembled WGS sequence"/>
</dbReference>
<sequence>MAQQRRSDQEWLAIFRQFENSSLTQREFCRRHDISTSTFFAKRRLLECGGGSQQSGFIRAEVVEQTTHYQVAKPIASNMTLSINDIELSIPQGTPASYVAELIGALSS</sequence>
<dbReference type="NCBIfam" id="NF047593">
    <property type="entry name" value="IS66_ISAeme5_TnpA"/>
    <property type="match status" value="1"/>
</dbReference>
<dbReference type="RefSeq" id="WP_039459411.1">
    <property type="nucleotide sequence ID" value="NZ_JWLZ01000064.1"/>
</dbReference>
<gene>
    <name evidence="1" type="ORF">RJ45_05620</name>
</gene>
<evidence type="ECO:0000313" key="2">
    <source>
        <dbReference type="Proteomes" id="UP000031278"/>
    </source>
</evidence>
<name>A0A0B9H6T8_9GAMM</name>
<dbReference type="AlphaFoldDB" id="A0A0B9H6T8"/>
<protein>
    <submittedName>
        <fullName evidence="1">Transposase</fullName>
    </submittedName>
</protein>
<organism evidence="1 2">
    <name type="scientific">Photobacterium gaetbulicola</name>
    <dbReference type="NCBI Taxonomy" id="1295392"/>
    <lineage>
        <taxon>Bacteria</taxon>
        <taxon>Pseudomonadati</taxon>
        <taxon>Pseudomonadota</taxon>
        <taxon>Gammaproteobacteria</taxon>
        <taxon>Vibrionales</taxon>
        <taxon>Vibrionaceae</taxon>
        <taxon>Photobacterium</taxon>
    </lineage>
</organism>
<evidence type="ECO:0000313" key="1">
    <source>
        <dbReference type="EMBL" id="KHT64587.1"/>
    </source>
</evidence>